<organism evidence="1 2">
    <name type="scientific">Solea senegalensis</name>
    <name type="common">Senegalese sole</name>
    <dbReference type="NCBI Taxonomy" id="28829"/>
    <lineage>
        <taxon>Eukaryota</taxon>
        <taxon>Metazoa</taxon>
        <taxon>Chordata</taxon>
        <taxon>Craniata</taxon>
        <taxon>Vertebrata</taxon>
        <taxon>Euteleostomi</taxon>
        <taxon>Actinopterygii</taxon>
        <taxon>Neopterygii</taxon>
        <taxon>Teleostei</taxon>
        <taxon>Neoteleostei</taxon>
        <taxon>Acanthomorphata</taxon>
        <taxon>Carangaria</taxon>
        <taxon>Pleuronectiformes</taxon>
        <taxon>Pleuronectoidei</taxon>
        <taxon>Soleidae</taxon>
        <taxon>Solea</taxon>
    </lineage>
</organism>
<sequence length="158" mass="16994">MFGIEVLAEAGSAPVLLGPAGDRGGTVGGTKTAIFSISYKTALPVQNAASLKTHRDKDHTPLLINGDYLETVTPFRRKPPRGYLLLALNGGLLVTAIRTIPRAILPGGKCLTSWPCTTLTLLYLYSPHTEDYFGLWFVQVPKACVLKAVPKAKKTTSK</sequence>
<dbReference type="EMBL" id="JAGKHQ010000008">
    <property type="protein sequence ID" value="KAG7511128.1"/>
    <property type="molecule type" value="Genomic_DNA"/>
</dbReference>
<evidence type="ECO:0000313" key="1">
    <source>
        <dbReference type="EMBL" id="KAG7511128.1"/>
    </source>
</evidence>
<dbReference type="Proteomes" id="UP000693946">
    <property type="component" value="Linkage Group LG16"/>
</dbReference>
<comment type="caution">
    <text evidence="1">The sequence shown here is derived from an EMBL/GenBank/DDBJ whole genome shotgun (WGS) entry which is preliminary data.</text>
</comment>
<name>A0AAV6RZU3_SOLSE</name>
<keyword evidence="2" id="KW-1185">Reference proteome</keyword>
<reference evidence="1 2" key="1">
    <citation type="journal article" date="2021" name="Sci. Rep.">
        <title>Chromosome anchoring in Senegalese sole (Solea senegalensis) reveals sex-associated markers and genome rearrangements in flatfish.</title>
        <authorList>
            <person name="Guerrero-Cozar I."/>
            <person name="Gomez-Garrido J."/>
            <person name="Berbel C."/>
            <person name="Martinez-Blanch J.F."/>
            <person name="Alioto T."/>
            <person name="Claros M.G."/>
            <person name="Gagnaire P.A."/>
            <person name="Manchado M."/>
        </authorList>
    </citation>
    <scope>NUCLEOTIDE SEQUENCE [LARGE SCALE GENOMIC DNA]</scope>
    <source>
        <strain evidence="1">Sse05_10M</strain>
    </source>
</reference>
<proteinExistence type="predicted"/>
<accession>A0AAV6RZU3</accession>
<protein>
    <submittedName>
        <fullName evidence="1">Uncharacterized protein</fullName>
    </submittedName>
</protein>
<evidence type="ECO:0000313" key="2">
    <source>
        <dbReference type="Proteomes" id="UP000693946"/>
    </source>
</evidence>
<gene>
    <name evidence="1" type="ORF">JOB18_041065</name>
</gene>
<dbReference type="AlphaFoldDB" id="A0AAV6RZU3"/>